<organism evidence="2 3">
    <name type="scientific">Aurantimonas manganoxydans (strain ATCC BAA-1229 / DSM 21871 / SI85-9A1)</name>
    <dbReference type="NCBI Taxonomy" id="287752"/>
    <lineage>
        <taxon>Bacteria</taxon>
        <taxon>Pseudomonadati</taxon>
        <taxon>Pseudomonadota</taxon>
        <taxon>Alphaproteobacteria</taxon>
        <taxon>Hyphomicrobiales</taxon>
        <taxon>Aurantimonadaceae</taxon>
        <taxon>Aurantimonas</taxon>
    </lineage>
</organism>
<dbReference type="HOGENOM" id="CLU_1561186_0_0_5"/>
<sequence>MEEDLEQQVEDGGDDDRVDQPPEDVGVHAEDLEQREDVEQRRERVAEGFEYRDVDRRRRDHQNGRPQVQRLARRLVDDRRGANDVQRDGGEAEIHDDADDDRQEGRADEALVILRPDAQRRDEIDRRDDEEHGRQDQLAGDGGLLQHRMSMRQGGAAARPRLRRRTGITGR</sequence>
<dbReference type="BioCyc" id="AURANTIMONAS:SI859A1_00575-MONOMER"/>
<feature type="compositionally biased region" description="Acidic residues" evidence="1">
    <location>
        <begin position="1"/>
        <end position="17"/>
    </location>
</feature>
<feature type="region of interest" description="Disordered" evidence="1">
    <location>
        <begin position="1"/>
        <end position="171"/>
    </location>
</feature>
<dbReference type="EMBL" id="AAPJ01000002">
    <property type="protein sequence ID" value="EAS50456.1"/>
    <property type="molecule type" value="Genomic_DNA"/>
</dbReference>
<comment type="caution">
    <text evidence="2">The sequence shown here is derived from an EMBL/GenBank/DDBJ whole genome shotgun (WGS) entry which is preliminary data.</text>
</comment>
<proteinExistence type="predicted"/>
<accession>Q1YKR7</accession>
<dbReference type="AlphaFoldDB" id="Q1YKR7"/>
<feature type="compositionally biased region" description="Basic and acidic residues" evidence="1">
    <location>
        <begin position="25"/>
        <end position="63"/>
    </location>
</feature>
<keyword evidence="3" id="KW-1185">Reference proteome</keyword>
<protein>
    <submittedName>
        <fullName evidence="2">Uncharacterized protein</fullName>
    </submittedName>
</protein>
<feature type="compositionally biased region" description="Basic and acidic residues" evidence="1">
    <location>
        <begin position="117"/>
        <end position="135"/>
    </location>
</feature>
<feature type="compositionally biased region" description="Basic residues" evidence="1">
    <location>
        <begin position="160"/>
        <end position="171"/>
    </location>
</feature>
<reference evidence="2 3" key="1">
    <citation type="journal article" date="2008" name="Appl. Environ. Microbiol.">
        <title>Genomic insights into Mn(II) oxidation by the marine alphaproteobacterium Aurantimonas sp. strain SI85-9A1.</title>
        <authorList>
            <person name="Dick G.J."/>
            <person name="Podell S."/>
            <person name="Johnson H.A."/>
            <person name="Rivera-Espinoza Y."/>
            <person name="Bernier-Latmani R."/>
            <person name="McCarthy J.K."/>
            <person name="Torpey J.W."/>
            <person name="Clement B.G."/>
            <person name="Gaasterland T."/>
            <person name="Tebo B.M."/>
        </authorList>
    </citation>
    <scope>NUCLEOTIDE SEQUENCE [LARGE SCALE GENOMIC DNA]</scope>
    <source>
        <strain evidence="2 3">SI85-9A1</strain>
    </source>
</reference>
<evidence type="ECO:0000313" key="3">
    <source>
        <dbReference type="Proteomes" id="UP000000321"/>
    </source>
</evidence>
<name>Q1YKR7_AURMS</name>
<gene>
    <name evidence="2" type="ORF">SI859A1_00575</name>
</gene>
<evidence type="ECO:0000256" key="1">
    <source>
        <dbReference type="SAM" id="MobiDB-lite"/>
    </source>
</evidence>
<feature type="compositionally biased region" description="Basic and acidic residues" evidence="1">
    <location>
        <begin position="74"/>
        <end position="95"/>
    </location>
</feature>
<dbReference type="Proteomes" id="UP000000321">
    <property type="component" value="Unassembled WGS sequence"/>
</dbReference>
<evidence type="ECO:0000313" key="2">
    <source>
        <dbReference type="EMBL" id="EAS50456.1"/>
    </source>
</evidence>